<sequence>ISQIPFCKEANSTELRFQQTLLEVGMPPRIKLPDVQVGQKPVALQYDIHKIDTCFPRFSERNVPGHTNHEPVSLDSNVKKLAIKYDFQVVMSSSAVKCLFDNHGPSFDRQWSLPVHIIELEI</sequence>
<evidence type="ECO:0000313" key="1">
    <source>
        <dbReference type="EMBL" id="CEK74487.1"/>
    </source>
</evidence>
<name>A0A0B7A1M9_9EUPU</name>
<dbReference type="PANTHER" id="PTHR14633">
    <property type="entry name" value="LITTLE ELONGATION COMPLEX SUBUNIT 2"/>
    <property type="match status" value="1"/>
</dbReference>
<dbReference type="GO" id="GO:0042795">
    <property type="term" value="P:snRNA transcription by RNA polymerase II"/>
    <property type="evidence" value="ECO:0007669"/>
    <property type="project" value="TreeGrafter"/>
</dbReference>
<reference evidence="1" key="1">
    <citation type="submission" date="2014-12" db="EMBL/GenBank/DDBJ databases">
        <title>Insight into the proteome of Arion vulgaris.</title>
        <authorList>
            <person name="Aradska J."/>
            <person name="Bulat T."/>
            <person name="Smidak R."/>
            <person name="Sarate P."/>
            <person name="Gangsoo J."/>
            <person name="Sialana F."/>
            <person name="Bilban M."/>
            <person name="Lubec G."/>
        </authorList>
    </citation>
    <scope>NUCLEOTIDE SEQUENCE</scope>
    <source>
        <tissue evidence="1">Skin</tissue>
    </source>
</reference>
<feature type="non-terminal residue" evidence="1">
    <location>
        <position position="122"/>
    </location>
</feature>
<organism evidence="1">
    <name type="scientific">Arion vulgaris</name>
    <dbReference type="NCBI Taxonomy" id="1028688"/>
    <lineage>
        <taxon>Eukaryota</taxon>
        <taxon>Metazoa</taxon>
        <taxon>Spiralia</taxon>
        <taxon>Lophotrochozoa</taxon>
        <taxon>Mollusca</taxon>
        <taxon>Gastropoda</taxon>
        <taxon>Heterobranchia</taxon>
        <taxon>Euthyneura</taxon>
        <taxon>Panpulmonata</taxon>
        <taxon>Eupulmonata</taxon>
        <taxon>Stylommatophora</taxon>
        <taxon>Helicina</taxon>
        <taxon>Arionoidea</taxon>
        <taxon>Arionidae</taxon>
        <taxon>Arion</taxon>
    </lineage>
</organism>
<dbReference type="EMBL" id="HACG01027622">
    <property type="protein sequence ID" value="CEK74487.1"/>
    <property type="molecule type" value="Transcribed_RNA"/>
</dbReference>
<proteinExistence type="predicted"/>
<dbReference type="GO" id="GO:0045945">
    <property type="term" value="P:positive regulation of transcription by RNA polymerase III"/>
    <property type="evidence" value="ECO:0007669"/>
    <property type="project" value="TreeGrafter"/>
</dbReference>
<protein>
    <submittedName>
        <fullName evidence="1">Uncharacterized protein</fullName>
    </submittedName>
</protein>
<accession>A0A0B7A1M9</accession>
<dbReference type="GO" id="GO:0042796">
    <property type="term" value="P:snRNA transcription by RNA polymerase III"/>
    <property type="evidence" value="ECO:0007669"/>
    <property type="project" value="TreeGrafter"/>
</dbReference>
<gene>
    <name evidence="1" type="primary">ORF91278</name>
</gene>
<dbReference type="PANTHER" id="PTHR14633:SF3">
    <property type="entry name" value="LITTLE ELONGATION COMPLEX SUBUNIT 2"/>
    <property type="match status" value="1"/>
</dbReference>
<feature type="non-terminal residue" evidence="1">
    <location>
        <position position="1"/>
    </location>
</feature>
<dbReference type="AlphaFoldDB" id="A0A0B7A1M9"/>